<dbReference type="PROSITE" id="PS51471">
    <property type="entry name" value="FE2OG_OXY"/>
    <property type="match status" value="1"/>
</dbReference>
<dbReference type="InterPro" id="IPR006620">
    <property type="entry name" value="Pro_4_hyd_alph"/>
</dbReference>
<evidence type="ECO:0000259" key="7">
    <source>
        <dbReference type="PROSITE" id="PS51471"/>
    </source>
</evidence>
<proteinExistence type="predicted"/>
<dbReference type="SMART" id="SM00702">
    <property type="entry name" value="P4Hc"/>
    <property type="match status" value="1"/>
</dbReference>
<dbReference type="AlphaFoldDB" id="A0A3N9TM66"/>
<evidence type="ECO:0000256" key="6">
    <source>
        <dbReference type="ARBA" id="ARBA00023004"/>
    </source>
</evidence>
<comment type="cofactor">
    <cofactor evidence="1">
        <name>L-ascorbate</name>
        <dbReference type="ChEBI" id="CHEBI:38290"/>
    </cofactor>
</comment>
<gene>
    <name evidence="8" type="ORF">EES38_02280</name>
</gene>
<dbReference type="GO" id="GO:0031543">
    <property type="term" value="F:peptidyl-proline dioxygenase activity"/>
    <property type="evidence" value="ECO:0007669"/>
    <property type="project" value="TreeGrafter"/>
</dbReference>
<keyword evidence="5" id="KW-0560">Oxidoreductase</keyword>
<keyword evidence="4" id="KW-0223">Dioxygenase</keyword>
<dbReference type="OrthoDB" id="9783171at2"/>
<comment type="caution">
    <text evidence="8">The sequence shown here is derived from an EMBL/GenBank/DDBJ whole genome shotgun (WGS) entry which is preliminary data.</text>
</comment>
<dbReference type="Proteomes" id="UP000281112">
    <property type="component" value="Unassembled WGS sequence"/>
</dbReference>
<evidence type="ECO:0000256" key="3">
    <source>
        <dbReference type="ARBA" id="ARBA00022896"/>
    </source>
</evidence>
<keyword evidence="3" id="KW-0847">Vitamin C</keyword>
<feature type="domain" description="Fe2OG dioxygenase" evidence="7">
    <location>
        <begin position="82"/>
        <end position="188"/>
    </location>
</feature>
<evidence type="ECO:0000256" key="4">
    <source>
        <dbReference type="ARBA" id="ARBA00022964"/>
    </source>
</evidence>
<evidence type="ECO:0000313" key="8">
    <source>
        <dbReference type="EMBL" id="RQW65191.1"/>
    </source>
</evidence>
<accession>A0A3N9TM66</accession>
<dbReference type="RefSeq" id="WP_124935843.1">
    <property type="nucleotide sequence ID" value="NZ_RJVQ01000001.1"/>
</dbReference>
<protein>
    <submittedName>
        <fullName evidence="8">SM-20 protein</fullName>
    </submittedName>
</protein>
<evidence type="ECO:0000313" key="9">
    <source>
        <dbReference type="Proteomes" id="UP000281112"/>
    </source>
</evidence>
<keyword evidence="6" id="KW-0408">Iron</keyword>
<organism evidence="8 9">
    <name type="scientific">Vibrio viridaestus</name>
    <dbReference type="NCBI Taxonomy" id="2487322"/>
    <lineage>
        <taxon>Bacteria</taxon>
        <taxon>Pseudomonadati</taxon>
        <taxon>Pseudomonadota</taxon>
        <taxon>Gammaproteobacteria</taxon>
        <taxon>Vibrionales</taxon>
        <taxon>Vibrionaceae</taxon>
        <taxon>Vibrio</taxon>
    </lineage>
</organism>
<dbReference type="InterPro" id="IPR044862">
    <property type="entry name" value="Pro_4_hyd_alph_FE2OG_OXY"/>
</dbReference>
<dbReference type="GO" id="GO:0008198">
    <property type="term" value="F:ferrous iron binding"/>
    <property type="evidence" value="ECO:0007669"/>
    <property type="project" value="TreeGrafter"/>
</dbReference>
<dbReference type="Pfam" id="PF13640">
    <property type="entry name" value="2OG-FeII_Oxy_3"/>
    <property type="match status" value="1"/>
</dbReference>
<dbReference type="EMBL" id="RJVQ01000001">
    <property type="protein sequence ID" value="RQW65191.1"/>
    <property type="molecule type" value="Genomic_DNA"/>
</dbReference>
<dbReference type="InterPro" id="IPR005123">
    <property type="entry name" value="Oxoglu/Fe-dep_dioxygenase_dom"/>
</dbReference>
<dbReference type="GO" id="GO:0031418">
    <property type="term" value="F:L-ascorbic acid binding"/>
    <property type="evidence" value="ECO:0007669"/>
    <property type="project" value="UniProtKB-KW"/>
</dbReference>
<keyword evidence="9" id="KW-1185">Reference proteome</keyword>
<dbReference type="GO" id="GO:0071456">
    <property type="term" value="P:cellular response to hypoxia"/>
    <property type="evidence" value="ECO:0007669"/>
    <property type="project" value="TreeGrafter"/>
</dbReference>
<evidence type="ECO:0000256" key="1">
    <source>
        <dbReference type="ARBA" id="ARBA00001961"/>
    </source>
</evidence>
<evidence type="ECO:0000256" key="2">
    <source>
        <dbReference type="ARBA" id="ARBA00022723"/>
    </source>
</evidence>
<dbReference type="PANTHER" id="PTHR12907">
    <property type="entry name" value="EGL NINE HOMOLOG-RELATED"/>
    <property type="match status" value="1"/>
</dbReference>
<keyword evidence="2" id="KW-0479">Metal-binding</keyword>
<dbReference type="Gene3D" id="2.60.120.620">
    <property type="entry name" value="q2cbj1_9rhob like domain"/>
    <property type="match status" value="1"/>
</dbReference>
<dbReference type="PANTHER" id="PTHR12907:SF26">
    <property type="entry name" value="HIF PROLYL HYDROXYLASE, ISOFORM C"/>
    <property type="match status" value="1"/>
</dbReference>
<evidence type="ECO:0000256" key="5">
    <source>
        <dbReference type="ARBA" id="ARBA00023002"/>
    </source>
</evidence>
<sequence length="200" mass="23303">MDRMIDQLADVGWYVWDDFLSHDEVIALKSCLPENWKPAGIGRDDQHTLAESVRRDEIKWIQRDMGLPVAHYLSQMEDMRQQVNRALYLGLFEYEAHFAHYAAGDFYKKHLDAFQGMSNRRLTTVMYLNDEWVAEDAGILKVYNQDDSELMDIEPKGGRLVVFLSEKFPHEVLPSRKDRYSIAGWFRVNGVSESVLDIAR</sequence>
<dbReference type="InterPro" id="IPR051559">
    <property type="entry name" value="HIF_prolyl_hydroxylases"/>
</dbReference>
<reference evidence="8 9" key="1">
    <citation type="submission" date="2018-11" db="EMBL/GenBank/DDBJ databases">
        <title>Vibrio LJC006 sp. nov., isolated from seawater during the bloom of the enteromorpha.</title>
        <authorList>
            <person name="Liang J."/>
        </authorList>
    </citation>
    <scope>NUCLEOTIDE SEQUENCE [LARGE SCALE GENOMIC DNA]</scope>
    <source>
        <strain evidence="8 9">LJC006</strain>
    </source>
</reference>
<name>A0A3N9TM66_9VIBR</name>